<comment type="subunit">
    <text evidence="3">Homodimer.</text>
</comment>
<feature type="binding site" evidence="3">
    <location>
        <position position="203"/>
    </location>
    <ligand>
        <name>S-adenosyl-L-methionine</name>
        <dbReference type="ChEBI" id="CHEBI:59789"/>
    </ligand>
</feature>
<dbReference type="InterPro" id="IPR041698">
    <property type="entry name" value="Methyltransf_25"/>
</dbReference>
<comment type="catalytic activity">
    <reaction evidence="3">
        <text>prephenate + S-adenosyl-L-methionine = carboxy-S-adenosyl-L-methionine + 3-phenylpyruvate + H2O</text>
        <dbReference type="Rhea" id="RHEA:51692"/>
        <dbReference type="ChEBI" id="CHEBI:15377"/>
        <dbReference type="ChEBI" id="CHEBI:18005"/>
        <dbReference type="ChEBI" id="CHEBI:29934"/>
        <dbReference type="ChEBI" id="CHEBI:59789"/>
        <dbReference type="ChEBI" id="CHEBI:134278"/>
    </reaction>
</comment>
<evidence type="ECO:0000259" key="4">
    <source>
        <dbReference type="Pfam" id="PF13649"/>
    </source>
</evidence>
<dbReference type="HAMAP" id="MF_01589">
    <property type="entry name" value="Cx_SAM_synthase"/>
    <property type="match status" value="1"/>
</dbReference>
<keyword evidence="6" id="KW-1185">Reference proteome</keyword>
<dbReference type="EC" id="2.1.3.-" evidence="3"/>
<dbReference type="PIRSF" id="PIRSF006325">
    <property type="entry name" value="MeTrfase_bac"/>
    <property type="match status" value="1"/>
</dbReference>
<dbReference type="NCBIfam" id="NF011995">
    <property type="entry name" value="PRK15451.1"/>
    <property type="match status" value="1"/>
</dbReference>
<feature type="domain" description="Methyltransferase" evidence="4">
    <location>
        <begin position="64"/>
        <end position="162"/>
    </location>
</feature>
<reference evidence="5 6" key="1">
    <citation type="submission" date="2023-10" db="EMBL/GenBank/DDBJ databases">
        <title>Two novel species belonging to the OM43/NOR5 clade.</title>
        <authorList>
            <person name="Park M."/>
        </authorList>
    </citation>
    <scope>NUCLEOTIDE SEQUENCE [LARGE SCALE GENOMIC DNA]</scope>
    <source>
        <strain evidence="5 6">IMCC43200</strain>
    </source>
</reference>
<evidence type="ECO:0000256" key="2">
    <source>
        <dbReference type="ARBA" id="ARBA00022691"/>
    </source>
</evidence>
<proteinExistence type="inferred from homology"/>
<dbReference type="EMBL" id="CP136864">
    <property type="protein sequence ID" value="WOJ95172.1"/>
    <property type="molecule type" value="Genomic_DNA"/>
</dbReference>
<comment type="similarity">
    <text evidence="3">Belongs to the class I-like SAM-binding methyltransferase superfamily. Cx-SAM synthase family.</text>
</comment>
<dbReference type="NCBIfam" id="TIGR00740">
    <property type="entry name" value="carboxy-S-adenosyl-L-methionine synthase CmoA"/>
    <property type="match status" value="1"/>
</dbReference>
<protein>
    <recommendedName>
        <fullName evidence="3">Carboxy-S-adenosyl-L-methionine synthase</fullName>
        <shortName evidence="3">Cx-SAM synthase</shortName>
        <ecNumber evidence="3">2.1.3.-</ecNumber>
    </recommendedName>
</protein>
<dbReference type="RefSeq" id="WP_407349807.1">
    <property type="nucleotide sequence ID" value="NZ_CP136864.1"/>
</dbReference>
<accession>A0ABZ0I6N8</accession>
<dbReference type="InterPro" id="IPR005271">
    <property type="entry name" value="CmoA"/>
</dbReference>
<feature type="binding site" evidence="3">
    <location>
        <begin position="121"/>
        <end position="122"/>
    </location>
    <ligand>
        <name>S-adenosyl-L-methionine</name>
        <dbReference type="ChEBI" id="CHEBI:59789"/>
    </ligand>
</feature>
<dbReference type="PANTHER" id="PTHR43861:SF2">
    <property type="entry name" value="CARBOXY-S-ADENOSYL-L-METHIONINE SYNTHASE"/>
    <property type="match status" value="1"/>
</dbReference>
<dbReference type="Pfam" id="PF13649">
    <property type="entry name" value="Methyltransf_25"/>
    <property type="match status" value="1"/>
</dbReference>
<organism evidence="5 6">
    <name type="scientific">Congregibacter variabilis</name>
    <dbReference type="NCBI Taxonomy" id="3081200"/>
    <lineage>
        <taxon>Bacteria</taxon>
        <taxon>Pseudomonadati</taxon>
        <taxon>Pseudomonadota</taxon>
        <taxon>Gammaproteobacteria</taxon>
        <taxon>Cellvibrionales</taxon>
        <taxon>Halieaceae</taxon>
        <taxon>Congregibacter</taxon>
    </lineage>
</organism>
<feature type="binding site" evidence="3">
    <location>
        <position position="136"/>
    </location>
    <ligand>
        <name>S-adenosyl-L-methionine</name>
        <dbReference type="ChEBI" id="CHEBI:59789"/>
    </ligand>
</feature>
<evidence type="ECO:0000313" key="5">
    <source>
        <dbReference type="EMBL" id="WOJ95172.1"/>
    </source>
</evidence>
<evidence type="ECO:0000313" key="6">
    <source>
        <dbReference type="Proteomes" id="UP001626537"/>
    </source>
</evidence>
<evidence type="ECO:0000256" key="3">
    <source>
        <dbReference type="HAMAP-Rule" id="MF_01589"/>
    </source>
</evidence>
<name>A0ABZ0I6N8_9GAMM</name>
<dbReference type="CDD" id="cd02440">
    <property type="entry name" value="AdoMet_MTases"/>
    <property type="match status" value="1"/>
</dbReference>
<dbReference type="Proteomes" id="UP001626537">
    <property type="component" value="Chromosome"/>
</dbReference>
<keyword evidence="2 3" id="KW-0949">S-adenosyl-L-methionine</keyword>
<feature type="binding site" evidence="3">
    <location>
        <position position="43"/>
    </location>
    <ligand>
        <name>S-adenosyl-L-methionine</name>
        <dbReference type="ChEBI" id="CHEBI:59789"/>
    </ligand>
</feature>
<feature type="binding site" evidence="3">
    <location>
        <begin position="93"/>
        <end position="94"/>
    </location>
    <ligand>
        <name>S-adenosyl-L-methionine</name>
        <dbReference type="ChEBI" id="CHEBI:59789"/>
    </ligand>
</feature>
<dbReference type="Gene3D" id="3.40.50.150">
    <property type="entry name" value="Vaccinia Virus protein VP39"/>
    <property type="match status" value="1"/>
</dbReference>
<comment type="function">
    <text evidence="3">Catalyzes the conversion of S-adenosyl-L-methionine (SAM) to carboxy-S-adenosyl-L-methionine (Cx-SAM).</text>
</comment>
<dbReference type="SUPFAM" id="SSF53335">
    <property type="entry name" value="S-adenosyl-L-methionine-dependent methyltransferases"/>
    <property type="match status" value="1"/>
</dbReference>
<sequence length="246" mass="27409">MTDTSDTLDTLFSDPLRAPGPFRFDNDVVAVFPDMIRRSVPGYETVIAMSGLLAGRYARSGSCVYDLGCSLGATTLSMRRHITVPECKIIGIDNSPAMIERCQELIAMDGGVAPVELRENDILESEISDASMVVLNYTLQFVPREDRQRLLQRIADALMPGGILVLSEKVVFPDETLNQLNIDLHHDFKRAHGYSDLEIAGKRDSIENVLVPESLDQHRERLRDAGFSSSDVWFQCFNFASIIALK</sequence>
<dbReference type="PANTHER" id="PTHR43861">
    <property type="entry name" value="TRANS-ACONITATE 2-METHYLTRANSFERASE-RELATED"/>
    <property type="match status" value="1"/>
</dbReference>
<dbReference type="InterPro" id="IPR029063">
    <property type="entry name" value="SAM-dependent_MTases_sf"/>
</dbReference>
<feature type="binding site" evidence="3">
    <location>
        <begin position="68"/>
        <end position="70"/>
    </location>
    <ligand>
        <name>S-adenosyl-L-methionine</name>
        <dbReference type="ChEBI" id="CHEBI:59789"/>
    </ligand>
</feature>
<evidence type="ECO:0000256" key="1">
    <source>
        <dbReference type="ARBA" id="ARBA00022679"/>
    </source>
</evidence>
<keyword evidence="1 3" id="KW-0808">Transferase</keyword>
<gene>
    <name evidence="3 5" type="primary">cmoA</name>
    <name evidence="5" type="ORF">R0135_08355</name>
</gene>